<dbReference type="EMBL" id="CYRX01000033">
    <property type="protein sequence ID" value="CUH61837.1"/>
    <property type="molecule type" value="Genomic_DNA"/>
</dbReference>
<dbReference type="InterPro" id="IPR011006">
    <property type="entry name" value="CheY-like_superfamily"/>
</dbReference>
<reference evidence="3 4" key="1">
    <citation type="submission" date="2015-09" db="EMBL/GenBank/DDBJ databases">
        <authorList>
            <consortium name="Swine Surveillance"/>
        </authorList>
    </citation>
    <scope>NUCLEOTIDE SEQUENCE [LARGE SCALE GENOMIC DNA]</scope>
    <source>
        <strain evidence="3 4">CECT 5294</strain>
    </source>
</reference>
<feature type="modified residue" description="4-aspartylphosphate" evidence="1">
    <location>
        <position position="51"/>
    </location>
</feature>
<dbReference type="STRING" id="266809.PM03_01155"/>
<dbReference type="Proteomes" id="UP000051298">
    <property type="component" value="Unassembled WGS sequence"/>
</dbReference>
<evidence type="ECO:0000313" key="4">
    <source>
        <dbReference type="Proteomes" id="UP000051298"/>
    </source>
</evidence>
<dbReference type="eggNOG" id="COG0784">
    <property type="taxonomic scope" value="Bacteria"/>
</dbReference>
<accession>A0A0P1F2E3</accession>
<proteinExistence type="predicted"/>
<sequence length="118" mass="12822">MQVLIVESNANLAALWQRPLSAWGHGVTIATGQLDAVRHLSTHDFDAIILDLKLTEGSAMAVADFANYRQPQAHIIAVTSDRCFSDGSIFAHLGNARVLLPRATSPDDLSKMVEYYAA</sequence>
<organism evidence="3 4">
    <name type="scientific">Thalassobacter stenotrophicus</name>
    <dbReference type="NCBI Taxonomy" id="266809"/>
    <lineage>
        <taxon>Bacteria</taxon>
        <taxon>Pseudomonadati</taxon>
        <taxon>Pseudomonadota</taxon>
        <taxon>Alphaproteobacteria</taxon>
        <taxon>Rhodobacterales</taxon>
        <taxon>Roseobacteraceae</taxon>
        <taxon>Thalassobacter</taxon>
    </lineage>
</organism>
<dbReference type="PROSITE" id="PS50110">
    <property type="entry name" value="RESPONSE_REGULATORY"/>
    <property type="match status" value="1"/>
</dbReference>
<dbReference type="RefSeq" id="WP_058124449.1">
    <property type="nucleotide sequence ID" value="NZ_CYRX01000033.1"/>
</dbReference>
<dbReference type="InterPro" id="IPR001789">
    <property type="entry name" value="Sig_transdc_resp-reg_receiver"/>
</dbReference>
<dbReference type="AlphaFoldDB" id="A0A0P1F2E3"/>
<dbReference type="Gene3D" id="3.40.50.2300">
    <property type="match status" value="1"/>
</dbReference>
<feature type="domain" description="Response regulatory" evidence="2">
    <location>
        <begin position="2"/>
        <end position="117"/>
    </location>
</feature>
<gene>
    <name evidence="3" type="ORF">THS5294_03150</name>
</gene>
<evidence type="ECO:0000259" key="2">
    <source>
        <dbReference type="PROSITE" id="PS50110"/>
    </source>
</evidence>
<dbReference type="GO" id="GO:0000160">
    <property type="term" value="P:phosphorelay signal transduction system"/>
    <property type="evidence" value="ECO:0007669"/>
    <property type="project" value="InterPro"/>
</dbReference>
<keyword evidence="1" id="KW-0597">Phosphoprotein</keyword>
<name>A0A0P1F2E3_9RHOB</name>
<evidence type="ECO:0000313" key="3">
    <source>
        <dbReference type="EMBL" id="CUH61837.1"/>
    </source>
</evidence>
<dbReference type="SUPFAM" id="SSF52172">
    <property type="entry name" value="CheY-like"/>
    <property type="match status" value="1"/>
</dbReference>
<evidence type="ECO:0000256" key="1">
    <source>
        <dbReference type="PROSITE-ProRule" id="PRU00169"/>
    </source>
</evidence>
<protein>
    <submittedName>
        <fullName evidence="3">TMAO reductase sytem sensor TorS</fullName>
    </submittedName>
</protein>